<dbReference type="PANTHER" id="PTHR21706:SF15">
    <property type="entry name" value="TRANSMEMBRANE PROTEIN 65"/>
    <property type="match status" value="1"/>
</dbReference>
<dbReference type="AlphaFoldDB" id="A0A813JHU4"/>
<name>A0A813JHU4_POLGL</name>
<keyword evidence="2" id="KW-0812">Transmembrane</keyword>
<sequence>SAAGAPQFRGGALGLSRGDSRLGKRVCGILSSSAASGPSCYRAPEASLQDVPEPSEQQLRMLGFASALPFIGFGFLDNFLMICLGDLIDGTLC</sequence>
<accession>A0A813JHU4</accession>
<dbReference type="Pfam" id="PF10507">
    <property type="entry name" value="TMEM65"/>
    <property type="match status" value="1"/>
</dbReference>
<proteinExistence type="predicted"/>
<dbReference type="EMBL" id="CAJNNW010025633">
    <property type="protein sequence ID" value="CAE8677847.1"/>
    <property type="molecule type" value="Genomic_DNA"/>
</dbReference>
<gene>
    <name evidence="5" type="ORF">PGLA2088_LOCUS20486</name>
</gene>
<protein>
    <submittedName>
        <fullName evidence="5">Uncharacterized protein</fullName>
    </submittedName>
</protein>
<evidence type="ECO:0000256" key="3">
    <source>
        <dbReference type="ARBA" id="ARBA00022989"/>
    </source>
</evidence>
<organism evidence="5 6">
    <name type="scientific">Polarella glacialis</name>
    <name type="common">Dinoflagellate</name>
    <dbReference type="NCBI Taxonomy" id="89957"/>
    <lineage>
        <taxon>Eukaryota</taxon>
        <taxon>Sar</taxon>
        <taxon>Alveolata</taxon>
        <taxon>Dinophyceae</taxon>
        <taxon>Suessiales</taxon>
        <taxon>Suessiaceae</taxon>
        <taxon>Polarella</taxon>
    </lineage>
</organism>
<comment type="subcellular location">
    <subcellularLocation>
        <location evidence="1">Membrane</location>
        <topology evidence="1">Multi-pass membrane protein</topology>
    </subcellularLocation>
</comment>
<reference evidence="5" key="1">
    <citation type="submission" date="2021-02" db="EMBL/GenBank/DDBJ databases">
        <authorList>
            <person name="Dougan E. K."/>
            <person name="Rhodes N."/>
            <person name="Thang M."/>
            <person name="Chan C."/>
        </authorList>
    </citation>
    <scope>NUCLEOTIDE SEQUENCE</scope>
</reference>
<dbReference type="InterPro" id="IPR019537">
    <property type="entry name" value="TMEM65"/>
</dbReference>
<dbReference type="GO" id="GO:0005739">
    <property type="term" value="C:mitochondrion"/>
    <property type="evidence" value="ECO:0007669"/>
    <property type="project" value="TreeGrafter"/>
</dbReference>
<evidence type="ECO:0000313" key="5">
    <source>
        <dbReference type="EMBL" id="CAE8677847.1"/>
    </source>
</evidence>
<evidence type="ECO:0000256" key="2">
    <source>
        <dbReference type="ARBA" id="ARBA00022692"/>
    </source>
</evidence>
<evidence type="ECO:0000256" key="4">
    <source>
        <dbReference type="ARBA" id="ARBA00023136"/>
    </source>
</evidence>
<comment type="caution">
    <text evidence="5">The sequence shown here is derived from an EMBL/GenBank/DDBJ whole genome shotgun (WGS) entry which is preliminary data.</text>
</comment>
<dbReference type="GO" id="GO:0016020">
    <property type="term" value="C:membrane"/>
    <property type="evidence" value="ECO:0007669"/>
    <property type="project" value="UniProtKB-SubCell"/>
</dbReference>
<feature type="non-terminal residue" evidence="5">
    <location>
        <position position="93"/>
    </location>
</feature>
<evidence type="ECO:0000313" key="6">
    <source>
        <dbReference type="Proteomes" id="UP000626109"/>
    </source>
</evidence>
<keyword evidence="4" id="KW-0472">Membrane</keyword>
<dbReference type="Proteomes" id="UP000626109">
    <property type="component" value="Unassembled WGS sequence"/>
</dbReference>
<feature type="non-terminal residue" evidence="5">
    <location>
        <position position="1"/>
    </location>
</feature>
<keyword evidence="3" id="KW-1133">Transmembrane helix</keyword>
<evidence type="ECO:0000256" key="1">
    <source>
        <dbReference type="ARBA" id="ARBA00004141"/>
    </source>
</evidence>
<dbReference type="PANTHER" id="PTHR21706">
    <property type="entry name" value="TRANSMEMBRANE PROTEIN 65"/>
    <property type="match status" value="1"/>
</dbReference>